<keyword evidence="6 13" id="KW-0479">Metal-binding</keyword>
<keyword evidence="11 14" id="KW-0503">Monooxygenase</keyword>
<dbReference type="GO" id="GO:0005789">
    <property type="term" value="C:endoplasmic reticulum membrane"/>
    <property type="evidence" value="ECO:0007669"/>
    <property type="project" value="UniProtKB-SubCell"/>
</dbReference>
<keyword evidence="9 14" id="KW-0560">Oxidoreductase</keyword>
<comment type="similarity">
    <text evidence="4 14">Belongs to the cytochrome P450 family.</text>
</comment>
<dbReference type="FunFam" id="1.10.630.10:FF:000042">
    <property type="entry name" value="Cytochrome P450"/>
    <property type="match status" value="1"/>
</dbReference>
<dbReference type="InterPro" id="IPR002401">
    <property type="entry name" value="Cyt_P450_E_grp-I"/>
</dbReference>
<evidence type="ECO:0000256" key="3">
    <source>
        <dbReference type="ARBA" id="ARBA00004406"/>
    </source>
</evidence>
<evidence type="ECO:0000256" key="6">
    <source>
        <dbReference type="ARBA" id="ARBA00022723"/>
    </source>
</evidence>
<proteinExistence type="inferred from homology"/>
<keyword evidence="12 15" id="KW-0472">Membrane</keyword>
<evidence type="ECO:0000256" key="8">
    <source>
        <dbReference type="ARBA" id="ARBA00022848"/>
    </source>
</evidence>
<comment type="caution">
    <text evidence="16">The sequence shown here is derived from an EMBL/GenBank/DDBJ whole genome shotgun (WGS) entry which is preliminary data.</text>
</comment>
<feature type="transmembrane region" description="Helical" evidence="15">
    <location>
        <begin position="6"/>
        <end position="28"/>
    </location>
</feature>
<keyword evidence="10 13" id="KW-0408">Iron</keyword>
<evidence type="ECO:0000313" key="17">
    <source>
        <dbReference type="Proteomes" id="UP001566132"/>
    </source>
</evidence>
<evidence type="ECO:0000313" key="16">
    <source>
        <dbReference type="EMBL" id="KAL1500888.1"/>
    </source>
</evidence>
<comment type="subcellular location">
    <subcellularLocation>
        <location evidence="3">Endoplasmic reticulum membrane</location>
        <topology evidence="3">Peripheral membrane protein</topology>
    </subcellularLocation>
    <subcellularLocation>
        <location evidence="2">Microsome membrane</location>
        <topology evidence="2">Peripheral membrane protein</topology>
    </subcellularLocation>
</comment>
<gene>
    <name evidence="16" type="ORF">ABEB36_006309</name>
</gene>
<dbReference type="EMBL" id="JBDJPC010000005">
    <property type="protein sequence ID" value="KAL1500888.1"/>
    <property type="molecule type" value="Genomic_DNA"/>
</dbReference>
<evidence type="ECO:0000256" key="9">
    <source>
        <dbReference type="ARBA" id="ARBA00023002"/>
    </source>
</evidence>
<keyword evidence="15" id="KW-1133">Transmembrane helix</keyword>
<evidence type="ECO:0000256" key="12">
    <source>
        <dbReference type="ARBA" id="ARBA00023136"/>
    </source>
</evidence>
<name>A0ABD1EQL8_HYPHA</name>
<dbReference type="AlphaFoldDB" id="A0ABD1EQL8"/>
<dbReference type="SUPFAM" id="SSF48264">
    <property type="entry name" value="Cytochrome P450"/>
    <property type="match status" value="1"/>
</dbReference>
<accession>A0ABD1EQL8</accession>
<evidence type="ECO:0000256" key="15">
    <source>
        <dbReference type="SAM" id="Phobius"/>
    </source>
</evidence>
<dbReference type="GO" id="GO:0004497">
    <property type="term" value="F:monooxygenase activity"/>
    <property type="evidence" value="ECO:0007669"/>
    <property type="project" value="UniProtKB-KW"/>
</dbReference>
<dbReference type="CDD" id="cd11056">
    <property type="entry name" value="CYP6-like"/>
    <property type="match status" value="1"/>
</dbReference>
<evidence type="ECO:0000256" key="1">
    <source>
        <dbReference type="ARBA" id="ARBA00001971"/>
    </source>
</evidence>
<evidence type="ECO:0000256" key="4">
    <source>
        <dbReference type="ARBA" id="ARBA00010617"/>
    </source>
</evidence>
<protein>
    <recommendedName>
        <fullName evidence="18">Cytochrome P450</fullName>
    </recommendedName>
</protein>
<keyword evidence="7" id="KW-0256">Endoplasmic reticulum</keyword>
<evidence type="ECO:0000256" key="10">
    <source>
        <dbReference type="ARBA" id="ARBA00023004"/>
    </source>
</evidence>
<evidence type="ECO:0000256" key="2">
    <source>
        <dbReference type="ARBA" id="ARBA00004174"/>
    </source>
</evidence>
<evidence type="ECO:0000256" key="11">
    <source>
        <dbReference type="ARBA" id="ARBA00023033"/>
    </source>
</evidence>
<dbReference type="PRINTS" id="PR00385">
    <property type="entry name" value="P450"/>
</dbReference>
<dbReference type="InterPro" id="IPR017972">
    <property type="entry name" value="Cyt_P450_CS"/>
</dbReference>
<dbReference type="PANTHER" id="PTHR24292">
    <property type="entry name" value="CYTOCHROME P450"/>
    <property type="match status" value="1"/>
</dbReference>
<evidence type="ECO:0000256" key="7">
    <source>
        <dbReference type="ARBA" id="ARBA00022824"/>
    </source>
</evidence>
<dbReference type="Pfam" id="PF00067">
    <property type="entry name" value="p450"/>
    <property type="match status" value="1"/>
</dbReference>
<evidence type="ECO:0000256" key="13">
    <source>
        <dbReference type="PIRSR" id="PIRSR602401-1"/>
    </source>
</evidence>
<evidence type="ECO:0008006" key="18">
    <source>
        <dbReference type="Google" id="ProtNLM"/>
    </source>
</evidence>
<dbReference type="InterPro" id="IPR036396">
    <property type="entry name" value="Cyt_P450_sf"/>
</dbReference>
<feature type="transmembrane region" description="Helical" evidence="15">
    <location>
        <begin position="213"/>
        <end position="234"/>
    </location>
</feature>
<reference evidence="16 17" key="1">
    <citation type="submission" date="2024-05" db="EMBL/GenBank/DDBJ databases">
        <title>Genetic variation in Jamaican populations of the coffee berry borer (Hypothenemus hampei).</title>
        <authorList>
            <person name="Errbii M."/>
            <person name="Myrie A."/>
        </authorList>
    </citation>
    <scope>NUCLEOTIDE SEQUENCE [LARGE SCALE GENOMIC DNA]</scope>
    <source>
        <strain evidence="16">JA-Hopewell-2020-01-JO</strain>
        <tissue evidence="16">Whole body</tissue>
    </source>
</reference>
<dbReference type="Proteomes" id="UP001566132">
    <property type="component" value="Unassembled WGS sequence"/>
</dbReference>
<evidence type="ECO:0000256" key="5">
    <source>
        <dbReference type="ARBA" id="ARBA00022617"/>
    </source>
</evidence>
<sequence length="493" mass="57640">MWQNIFNCSLAITTFLTVVVFILVHLYLRTVHSYWAKRKVPFEKPRFLVGSLWEVFKGKKQIGKHLGQLYGKFKGNPYFGIYILGKPYLVLRKPEIIKRIAIKDFKNFEDRTFACDKTADEMAGNSLFILRNPEWRNIRNKLSPIFTGGKIRHMIPFMTETAKEMQNYLDNNNGNVLDMKDVAGRFMTDLVAKCFFGLESNSFKRGNMDFRRACVRFFEFSIYRTICLFSYFFVPKLVSIFKLQLFDTDYFKKVFLETLSFRQETGLKRNDFVDLLINIKEHNVNLNFDTTSMVAQAITFLVAGFETTSNLLAFALYELSLRPDCQEKLRSEILKNATGTYEEVQHIKYLDMVISETLRRYPFGPFLNRNCKEDYIIQETGLKIEKNTPILIPLDGIHFDPEFYEEPLKFEPERFRNGYKHLLNTCVYMPFGLGPRNCIGDRFGQIGAKVGLVYFLKHFRVEKCEFTQTPLILDPRTPFMVPIGGLKLKVTKI</sequence>
<dbReference type="PROSITE" id="PS00086">
    <property type="entry name" value="CYTOCHROME_P450"/>
    <property type="match status" value="1"/>
</dbReference>
<keyword evidence="17" id="KW-1185">Reference proteome</keyword>
<dbReference type="PANTHER" id="PTHR24292:SF45">
    <property type="entry name" value="CYTOCHROME P450 6G1-RELATED"/>
    <property type="match status" value="1"/>
</dbReference>
<keyword evidence="5 13" id="KW-0349">Heme</keyword>
<feature type="binding site" description="axial binding residue" evidence="13">
    <location>
        <position position="438"/>
    </location>
    <ligand>
        <name>heme</name>
        <dbReference type="ChEBI" id="CHEBI:30413"/>
    </ligand>
    <ligandPart>
        <name>Fe</name>
        <dbReference type="ChEBI" id="CHEBI:18248"/>
    </ligandPart>
</feature>
<keyword evidence="8" id="KW-0492">Microsome</keyword>
<dbReference type="GO" id="GO:0046872">
    <property type="term" value="F:metal ion binding"/>
    <property type="evidence" value="ECO:0007669"/>
    <property type="project" value="UniProtKB-KW"/>
</dbReference>
<dbReference type="InterPro" id="IPR050476">
    <property type="entry name" value="Insect_CytP450_Detox"/>
</dbReference>
<keyword evidence="15" id="KW-0812">Transmembrane</keyword>
<comment type="cofactor">
    <cofactor evidence="1 13">
        <name>heme</name>
        <dbReference type="ChEBI" id="CHEBI:30413"/>
    </cofactor>
</comment>
<evidence type="ECO:0000256" key="14">
    <source>
        <dbReference type="RuleBase" id="RU000461"/>
    </source>
</evidence>
<dbReference type="Gene3D" id="1.10.630.10">
    <property type="entry name" value="Cytochrome P450"/>
    <property type="match status" value="1"/>
</dbReference>
<dbReference type="PRINTS" id="PR00463">
    <property type="entry name" value="EP450I"/>
</dbReference>
<organism evidence="16 17">
    <name type="scientific">Hypothenemus hampei</name>
    <name type="common">Coffee berry borer</name>
    <dbReference type="NCBI Taxonomy" id="57062"/>
    <lineage>
        <taxon>Eukaryota</taxon>
        <taxon>Metazoa</taxon>
        <taxon>Ecdysozoa</taxon>
        <taxon>Arthropoda</taxon>
        <taxon>Hexapoda</taxon>
        <taxon>Insecta</taxon>
        <taxon>Pterygota</taxon>
        <taxon>Neoptera</taxon>
        <taxon>Endopterygota</taxon>
        <taxon>Coleoptera</taxon>
        <taxon>Polyphaga</taxon>
        <taxon>Cucujiformia</taxon>
        <taxon>Curculionidae</taxon>
        <taxon>Scolytinae</taxon>
        <taxon>Hypothenemus</taxon>
    </lineage>
</organism>
<dbReference type="InterPro" id="IPR001128">
    <property type="entry name" value="Cyt_P450"/>
</dbReference>